<gene>
    <name evidence="2" type="ORF">METZ01_LOCUS50591</name>
</gene>
<keyword evidence="1" id="KW-0472">Membrane</keyword>
<feature type="transmembrane region" description="Helical" evidence="1">
    <location>
        <begin position="308"/>
        <end position="337"/>
    </location>
</feature>
<feature type="transmembrane region" description="Helical" evidence="1">
    <location>
        <begin position="191"/>
        <end position="209"/>
    </location>
</feature>
<evidence type="ECO:0000313" key="2">
    <source>
        <dbReference type="EMBL" id="SUZ97737.1"/>
    </source>
</evidence>
<reference evidence="2" key="1">
    <citation type="submission" date="2018-05" db="EMBL/GenBank/DDBJ databases">
        <authorList>
            <person name="Lanie J.A."/>
            <person name="Ng W.-L."/>
            <person name="Kazmierczak K.M."/>
            <person name="Andrzejewski T.M."/>
            <person name="Davidsen T.M."/>
            <person name="Wayne K.J."/>
            <person name="Tettelin H."/>
            <person name="Glass J.I."/>
            <person name="Rusch D."/>
            <person name="Podicherti R."/>
            <person name="Tsui H.-C.T."/>
            <person name="Winkler M.E."/>
        </authorList>
    </citation>
    <scope>NUCLEOTIDE SEQUENCE</scope>
</reference>
<feature type="transmembrane region" description="Helical" evidence="1">
    <location>
        <begin position="20"/>
        <end position="38"/>
    </location>
</feature>
<name>A0A381S666_9ZZZZ</name>
<feature type="transmembrane region" description="Helical" evidence="1">
    <location>
        <begin position="169"/>
        <end position="185"/>
    </location>
</feature>
<organism evidence="2">
    <name type="scientific">marine metagenome</name>
    <dbReference type="NCBI Taxonomy" id="408172"/>
    <lineage>
        <taxon>unclassified sequences</taxon>
        <taxon>metagenomes</taxon>
        <taxon>ecological metagenomes</taxon>
    </lineage>
</organism>
<proteinExistence type="predicted"/>
<feature type="transmembrane region" description="Helical" evidence="1">
    <location>
        <begin position="104"/>
        <end position="125"/>
    </location>
</feature>
<keyword evidence="1" id="KW-0812">Transmembrane</keyword>
<sequence length="458" mass="50712">VLVHLTLGLDRFERHPGRTIIGIGVVFAIAYVIAMTMFPRAHGRIIDGDGIQYYAYLRSLVFDQDVNFINDYQLLYGSENPANVWTSTRTTTGHAVNLMSVGPALLWLPVYLLIFGVMVMGSMAGMPIPLDGIAAPFQFAVALSGIAYATAGAFLSYRVCASVFRPAPALWATLVAWLGSPAIYYSVVSPAYSHAVSLFTIALFVHVWLRTRGDWRPARYALLGALAGLAAVVRWQDAIILLLPLGEACLAVAHRTSTLRAIAGRLALMGSVLIVAFTPQALAWRQIYGHFILTPQGENFMRWTEPQVLAVLFSWNHGLFSWTPAIMLAVGGLFWLIKRDRLLGWGTLAVLLTAIYVNAAVVDWWGGEAFGARRFVSYTVFFTVGLGALMSSWRWAQWSETVRVIAVCVIISNLLFLTQYQIALRSGGTIIEYPVSARQVLLERFELPWRLLNHQAQD</sequence>
<protein>
    <recommendedName>
        <fullName evidence="3">Glycosyltransferase RgtA/B/C/D-like domain-containing protein</fullName>
    </recommendedName>
</protein>
<accession>A0A381S666</accession>
<dbReference type="EMBL" id="UINC01002536">
    <property type="protein sequence ID" value="SUZ97737.1"/>
    <property type="molecule type" value="Genomic_DNA"/>
</dbReference>
<feature type="transmembrane region" description="Helical" evidence="1">
    <location>
        <begin position="137"/>
        <end position="157"/>
    </location>
</feature>
<feature type="transmembrane region" description="Helical" evidence="1">
    <location>
        <begin position="402"/>
        <end position="420"/>
    </location>
</feature>
<keyword evidence="1" id="KW-1133">Transmembrane helix</keyword>
<feature type="transmembrane region" description="Helical" evidence="1">
    <location>
        <begin position="343"/>
        <end position="363"/>
    </location>
</feature>
<feature type="transmembrane region" description="Helical" evidence="1">
    <location>
        <begin position="375"/>
        <end position="396"/>
    </location>
</feature>
<feature type="transmembrane region" description="Helical" evidence="1">
    <location>
        <begin position="266"/>
        <end position="287"/>
    </location>
</feature>
<evidence type="ECO:0008006" key="3">
    <source>
        <dbReference type="Google" id="ProtNLM"/>
    </source>
</evidence>
<evidence type="ECO:0000256" key="1">
    <source>
        <dbReference type="SAM" id="Phobius"/>
    </source>
</evidence>
<feature type="non-terminal residue" evidence="2">
    <location>
        <position position="1"/>
    </location>
</feature>
<dbReference type="AlphaFoldDB" id="A0A381S666"/>